<dbReference type="OrthoDB" id="129766at2759"/>
<organism evidence="2 3">
    <name type="scientific">Phytophthora infestans (strain T30-4)</name>
    <name type="common">Potato late blight agent</name>
    <dbReference type="NCBI Taxonomy" id="403677"/>
    <lineage>
        <taxon>Eukaryota</taxon>
        <taxon>Sar</taxon>
        <taxon>Stramenopiles</taxon>
        <taxon>Oomycota</taxon>
        <taxon>Peronosporomycetes</taxon>
        <taxon>Peronosporales</taxon>
        <taxon>Peronosporaceae</taxon>
        <taxon>Phytophthora</taxon>
    </lineage>
</organism>
<accession>D0NDE5</accession>
<dbReference type="InParanoid" id="D0NDE5"/>
<protein>
    <recommendedName>
        <fullName evidence="4">Secreted protein</fullName>
    </recommendedName>
</protein>
<evidence type="ECO:0000313" key="3">
    <source>
        <dbReference type="Proteomes" id="UP000006643"/>
    </source>
</evidence>
<proteinExistence type="predicted"/>
<reference evidence="3" key="1">
    <citation type="journal article" date="2009" name="Nature">
        <title>Genome sequence and analysis of the Irish potato famine pathogen Phytophthora infestans.</title>
        <authorList>
            <consortium name="The Broad Institute Genome Sequencing Platform"/>
            <person name="Haas B.J."/>
            <person name="Kamoun S."/>
            <person name="Zody M.C."/>
            <person name="Jiang R.H."/>
            <person name="Handsaker R.E."/>
            <person name="Cano L.M."/>
            <person name="Grabherr M."/>
            <person name="Kodira C.D."/>
            <person name="Raffaele S."/>
            <person name="Torto-Alalibo T."/>
            <person name="Bozkurt T.O."/>
            <person name="Ah-Fong A.M."/>
            <person name="Alvarado L."/>
            <person name="Anderson V.L."/>
            <person name="Armstrong M.R."/>
            <person name="Avrova A."/>
            <person name="Baxter L."/>
            <person name="Beynon J."/>
            <person name="Boevink P.C."/>
            <person name="Bollmann S.R."/>
            <person name="Bos J.I."/>
            <person name="Bulone V."/>
            <person name="Cai G."/>
            <person name="Cakir C."/>
            <person name="Carrington J.C."/>
            <person name="Chawner M."/>
            <person name="Conti L."/>
            <person name="Costanzo S."/>
            <person name="Ewan R."/>
            <person name="Fahlgren N."/>
            <person name="Fischbach M.A."/>
            <person name="Fugelstad J."/>
            <person name="Gilroy E.M."/>
            <person name="Gnerre S."/>
            <person name="Green P.J."/>
            <person name="Grenville-Briggs L.J."/>
            <person name="Griffith J."/>
            <person name="Grunwald N.J."/>
            <person name="Horn K."/>
            <person name="Horner N.R."/>
            <person name="Hu C.H."/>
            <person name="Huitema E."/>
            <person name="Jeong D.H."/>
            <person name="Jones A.M."/>
            <person name="Jones J.D."/>
            <person name="Jones R.W."/>
            <person name="Karlsson E.K."/>
            <person name="Kunjeti S.G."/>
            <person name="Lamour K."/>
            <person name="Liu Z."/>
            <person name="Ma L."/>
            <person name="Maclean D."/>
            <person name="Chibucos M.C."/>
            <person name="McDonald H."/>
            <person name="McWalters J."/>
            <person name="Meijer H.J."/>
            <person name="Morgan W."/>
            <person name="Morris P.F."/>
            <person name="Munro C.A."/>
            <person name="O'Neill K."/>
            <person name="Ospina-Giraldo M."/>
            <person name="Pinzon A."/>
            <person name="Pritchard L."/>
            <person name="Ramsahoye B."/>
            <person name="Ren Q."/>
            <person name="Restrepo S."/>
            <person name="Roy S."/>
            <person name="Sadanandom A."/>
            <person name="Savidor A."/>
            <person name="Schornack S."/>
            <person name="Schwartz D.C."/>
            <person name="Schumann U.D."/>
            <person name="Schwessinger B."/>
            <person name="Seyer L."/>
            <person name="Sharpe T."/>
            <person name="Silvar C."/>
            <person name="Song J."/>
            <person name="Studholme D.J."/>
            <person name="Sykes S."/>
            <person name="Thines M."/>
            <person name="van de Vondervoort P.J."/>
            <person name="Phuntumart V."/>
            <person name="Wawra S."/>
            <person name="Weide R."/>
            <person name="Win J."/>
            <person name="Young C."/>
            <person name="Zhou S."/>
            <person name="Fry W."/>
            <person name="Meyers B.C."/>
            <person name="van West P."/>
            <person name="Ristaino J."/>
            <person name="Govers F."/>
            <person name="Birch P.R."/>
            <person name="Whisson S.C."/>
            <person name="Judelson H.S."/>
            <person name="Nusbaum C."/>
        </authorList>
    </citation>
    <scope>NUCLEOTIDE SEQUENCE [LARGE SCALE GENOMIC DNA]</scope>
    <source>
        <strain evidence="3">T30-4</strain>
    </source>
</reference>
<dbReference type="eggNOG" id="ENOG502SWFN">
    <property type="taxonomic scope" value="Eukaryota"/>
</dbReference>
<keyword evidence="3" id="KW-1185">Reference proteome</keyword>
<dbReference type="RefSeq" id="XP_002902932.1">
    <property type="nucleotide sequence ID" value="XM_002902886.1"/>
</dbReference>
<dbReference type="HOGENOM" id="CLU_1735023_0_0_1"/>
<dbReference type="EMBL" id="DS028133">
    <property type="protein sequence ID" value="EEY56102.1"/>
    <property type="molecule type" value="Genomic_DNA"/>
</dbReference>
<keyword evidence="1" id="KW-0732">Signal</keyword>
<evidence type="ECO:0000313" key="2">
    <source>
        <dbReference type="EMBL" id="EEY56102.1"/>
    </source>
</evidence>
<evidence type="ECO:0008006" key="4">
    <source>
        <dbReference type="Google" id="ProtNLM"/>
    </source>
</evidence>
<dbReference type="AlphaFoldDB" id="D0NDE5"/>
<feature type="signal peptide" evidence="1">
    <location>
        <begin position="1"/>
        <end position="18"/>
    </location>
</feature>
<name>D0NDE5_PHYIT</name>
<dbReference type="GeneID" id="9462147"/>
<dbReference type="OMA" id="FSTMCAR"/>
<evidence type="ECO:0000256" key="1">
    <source>
        <dbReference type="SAM" id="SignalP"/>
    </source>
</evidence>
<dbReference type="KEGG" id="pif:PITG_08879"/>
<feature type="chain" id="PRO_5003011940" description="Secreted protein" evidence="1">
    <location>
        <begin position="19"/>
        <end position="151"/>
    </location>
</feature>
<dbReference type="Proteomes" id="UP000006643">
    <property type="component" value="Unassembled WGS sequence"/>
</dbReference>
<gene>
    <name evidence="2" type="ORF">PITG_08879</name>
</gene>
<sequence>MDWMRLFLQLKTTMASSAAVFCPCSARLTRTRERIVRLRLRSRTLSRWSSRLSSLSSSSCSSRSCSTRWRWLITFSTMCARSSSVSSATACRRLARRSRRRRMTSPTCLLEKATHLSALSTCLEFSTGSSEAVSWGMAAMGDIQEMAVVDI</sequence>
<dbReference type="VEuPathDB" id="FungiDB:PITG_08879"/>